<sequence>MAINAFFTQIYQLMMSPCPLTKMKGTRTLYQSFLENPRITGHETPVTSLIKAGLPACVELVDPKLVSRRSPQTPLGKAALIHAILHIEYNAINIALDALYRFRNMPIDYYHDWLKVAVEEAYHYHLLEQYLTQLGYSYGDFPAHGGLWEMVEKTGYDVMVRMALVPRLLEARGLDVTPDIAARLKAAGDTVAYEILQIIFQDELGHVSVGNRWYHYLCEQRNLDPLKTFESLLQKHAPTYLRRPFRVDARKQAGFSENEMALLYQLTEGKS</sequence>
<gene>
    <name evidence="2" type="ORF">HT99x_006055</name>
    <name evidence="1" type="ORF">HT99x_01595</name>
</gene>
<dbReference type="EMBL" id="LKAJ01000005">
    <property type="protein sequence ID" value="KRG21419.1"/>
    <property type="molecule type" value="Genomic_DNA"/>
</dbReference>
<dbReference type="Pfam" id="PF04305">
    <property type="entry name" value="DUF455"/>
    <property type="match status" value="1"/>
</dbReference>
<dbReference type="RefSeq" id="WP_075066257.1">
    <property type="nucleotide sequence ID" value="NZ_LKAJ02000001.1"/>
</dbReference>
<dbReference type="Proteomes" id="UP000051497">
    <property type="component" value="Unassembled WGS sequence"/>
</dbReference>
<dbReference type="SUPFAM" id="SSF47240">
    <property type="entry name" value="Ferritin-like"/>
    <property type="match status" value="1"/>
</dbReference>
<dbReference type="AlphaFoldDB" id="A0A0Q9YKZ4"/>
<evidence type="ECO:0000313" key="2">
    <source>
        <dbReference type="EMBL" id="MCS5710987.1"/>
    </source>
</evidence>
<organism evidence="1">
    <name type="scientific">Candidatus Berkiella aquae</name>
    <dbReference type="NCBI Taxonomy" id="295108"/>
    <lineage>
        <taxon>Bacteria</taxon>
        <taxon>Pseudomonadati</taxon>
        <taxon>Pseudomonadota</taxon>
        <taxon>Gammaproteobacteria</taxon>
        <taxon>Candidatus Berkiellales</taxon>
        <taxon>Candidatus Berkiellaceae</taxon>
        <taxon>Candidatus Berkiella</taxon>
    </lineage>
</organism>
<dbReference type="InterPro" id="IPR011197">
    <property type="entry name" value="UCP012318"/>
</dbReference>
<reference evidence="2" key="2">
    <citation type="journal article" date="2016" name="Genome Announc.">
        <title>Draft Genome Sequences of Two Novel Amoeba-Resistant Intranuclear Bacteria, 'Candidatus Berkiella cookevillensis' and 'Candidatus Berkiella aquae'.</title>
        <authorList>
            <person name="Mehari Y.T."/>
            <person name="Arivett B.A."/>
            <person name="Farone A.L."/>
            <person name="Gunderson J.H."/>
            <person name="Farone M.B."/>
        </authorList>
    </citation>
    <scope>NUCLEOTIDE SEQUENCE</scope>
    <source>
        <strain evidence="2">HT99</strain>
    </source>
</reference>
<dbReference type="PATRIC" id="fig|1590043.3.peg.1627"/>
<reference evidence="2" key="3">
    <citation type="submission" date="2021-06" db="EMBL/GenBank/DDBJ databases">
        <title>Genomic Description and Analysis of Intracellular Bacteria, Candidatus Berkiella cookevillensis and Candidatus Berkiella aquae.</title>
        <authorList>
            <person name="Kidane D.T."/>
            <person name="Mehari Y.T."/>
            <person name="Rice F.C."/>
            <person name="Arivett B.A."/>
            <person name="Farone A.L."/>
            <person name="Berk S.G."/>
            <person name="Farone M.B."/>
        </authorList>
    </citation>
    <scope>NUCLEOTIDE SEQUENCE</scope>
    <source>
        <strain evidence="2">HT99</strain>
    </source>
</reference>
<proteinExistence type="predicted"/>
<comment type="caution">
    <text evidence="1">The sequence shown here is derived from an EMBL/GenBank/DDBJ whole genome shotgun (WGS) entry which is preliminary data.</text>
</comment>
<dbReference type="PANTHER" id="PTHR42782">
    <property type="entry name" value="SI:CH73-314G15.3"/>
    <property type="match status" value="1"/>
</dbReference>
<dbReference type="InterPro" id="IPR007402">
    <property type="entry name" value="DUF455"/>
</dbReference>
<keyword evidence="3" id="KW-1185">Reference proteome</keyword>
<dbReference type="EMBL" id="LKAJ02000001">
    <property type="protein sequence ID" value="MCS5710987.1"/>
    <property type="molecule type" value="Genomic_DNA"/>
</dbReference>
<reference evidence="1" key="1">
    <citation type="submission" date="2015-09" db="EMBL/GenBank/DDBJ databases">
        <title>Draft Genome Sequences of Two Novel Amoeba-resistant Intranuclear Bacteria, Candidatus Berkiella cookevillensis and Candidatus Berkiella aquae.</title>
        <authorList>
            <person name="Mehari Y.T."/>
            <person name="Arivett B.A."/>
            <person name="Farone A.L."/>
            <person name="Gunderson J.H."/>
            <person name="Farone M.B."/>
        </authorList>
    </citation>
    <scope>NUCLEOTIDE SEQUENCE [LARGE SCALE GENOMIC DNA]</scope>
    <source>
        <strain evidence="1">HT99</strain>
    </source>
</reference>
<dbReference type="PANTHER" id="PTHR42782:SF4">
    <property type="entry name" value="DUF455 DOMAIN-CONTAINING PROTEIN"/>
    <property type="match status" value="1"/>
</dbReference>
<dbReference type="InterPro" id="IPR009078">
    <property type="entry name" value="Ferritin-like_SF"/>
</dbReference>
<accession>A0A0Q9YKZ4</accession>
<evidence type="ECO:0000313" key="3">
    <source>
        <dbReference type="Proteomes" id="UP000051497"/>
    </source>
</evidence>
<dbReference type="CDD" id="cd00657">
    <property type="entry name" value="Ferritin_like"/>
    <property type="match status" value="1"/>
</dbReference>
<evidence type="ECO:0000313" key="1">
    <source>
        <dbReference type="EMBL" id="KRG21419.1"/>
    </source>
</evidence>
<dbReference type="PIRSF" id="PIRSF012318">
    <property type="entry name" value="UCP012318"/>
    <property type="match status" value="1"/>
</dbReference>
<protein>
    <submittedName>
        <fullName evidence="2">Ferritin-like domain-containing protein</fullName>
    </submittedName>
</protein>
<name>A0A0Q9YKZ4_9GAMM</name>